<evidence type="ECO:0000256" key="3">
    <source>
        <dbReference type="ARBA" id="ARBA00022840"/>
    </source>
</evidence>
<keyword evidence="1" id="KW-0547">Nucleotide-binding</keyword>
<gene>
    <name evidence="5" type="ORF">B0T18DRAFT_333320</name>
</gene>
<evidence type="ECO:0000313" key="5">
    <source>
        <dbReference type="EMBL" id="KAK0738933.1"/>
    </source>
</evidence>
<dbReference type="PROSITE" id="PS51192">
    <property type="entry name" value="HELICASE_ATP_BIND_1"/>
    <property type="match status" value="1"/>
</dbReference>
<dbReference type="GO" id="GO:0006281">
    <property type="term" value="P:DNA repair"/>
    <property type="evidence" value="ECO:0007669"/>
    <property type="project" value="TreeGrafter"/>
</dbReference>
<comment type="caution">
    <text evidence="5">The sequence shown here is derived from an EMBL/GenBank/DDBJ whole genome shotgun (WGS) entry which is preliminary data.</text>
</comment>
<dbReference type="GO" id="GO:0005634">
    <property type="term" value="C:nucleus"/>
    <property type="evidence" value="ECO:0007669"/>
    <property type="project" value="TreeGrafter"/>
</dbReference>
<dbReference type="PANTHER" id="PTHR45626">
    <property type="entry name" value="TRANSCRIPTION TERMINATION FACTOR 2-RELATED"/>
    <property type="match status" value="1"/>
</dbReference>
<feature type="non-terminal residue" evidence="5">
    <location>
        <position position="105"/>
    </location>
</feature>
<dbReference type="InterPro" id="IPR014001">
    <property type="entry name" value="Helicase_ATP-bd"/>
</dbReference>
<evidence type="ECO:0000259" key="4">
    <source>
        <dbReference type="PROSITE" id="PS51192"/>
    </source>
</evidence>
<dbReference type="Gene3D" id="3.40.50.10810">
    <property type="entry name" value="Tandem AAA-ATPase domain"/>
    <property type="match status" value="1"/>
</dbReference>
<name>A0AA40EIM6_9PEZI</name>
<dbReference type="Pfam" id="PF00176">
    <property type="entry name" value="SNF2-rel_dom"/>
    <property type="match status" value="1"/>
</dbReference>
<dbReference type="Proteomes" id="UP001172155">
    <property type="component" value="Unassembled WGS sequence"/>
</dbReference>
<reference evidence="5" key="1">
    <citation type="submission" date="2023-06" db="EMBL/GenBank/DDBJ databases">
        <title>Genome-scale phylogeny and comparative genomics of the fungal order Sordariales.</title>
        <authorList>
            <consortium name="Lawrence Berkeley National Laboratory"/>
            <person name="Hensen N."/>
            <person name="Bonometti L."/>
            <person name="Westerberg I."/>
            <person name="Brannstrom I.O."/>
            <person name="Guillou S."/>
            <person name="Cros-Aarteil S."/>
            <person name="Calhoun S."/>
            <person name="Haridas S."/>
            <person name="Kuo A."/>
            <person name="Mondo S."/>
            <person name="Pangilinan J."/>
            <person name="Riley R."/>
            <person name="LaButti K."/>
            <person name="Andreopoulos B."/>
            <person name="Lipzen A."/>
            <person name="Chen C."/>
            <person name="Yanf M."/>
            <person name="Daum C."/>
            <person name="Ng V."/>
            <person name="Clum A."/>
            <person name="Steindorff A."/>
            <person name="Ohm R."/>
            <person name="Martin F."/>
            <person name="Silar P."/>
            <person name="Natvig D."/>
            <person name="Lalanne C."/>
            <person name="Gautier V."/>
            <person name="Ament-velasquez S.L."/>
            <person name="Kruys A."/>
            <person name="Hutchinson M.I."/>
            <person name="Powell A.J."/>
            <person name="Barry K."/>
            <person name="Miller A.N."/>
            <person name="Grigoriev I.V."/>
            <person name="Debuchy R."/>
            <person name="Gladieux P."/>
            <person name="Thoren M.H."/>
            <person name="Johannesson H."/>
        </authorList>
    </citation>
    <scope>NUCLEOTIDE SEQUENCE</scope>
    <source>
        <strain evidence="5">SMH3187-1</strain>
    </source>
</reference>
<dbReference type="GO" id="GO:0016787">
    <property type="term" value="F:hydrolase activity"/>
    <property type="evidence" value="ECO:0007669"/>
    <property type="project" value="UniProtKB-KW"/>
</dbReference>
<dbReference type="AlphaFoldDB" id="A0AA40EIM6"/>
<dbReference type="InterPro" id="IPR038718">
    <property type="entry name" value="SNF2-like_sf"/>
</dbReference>
<dbReference type="EMBL" id="JAUKUD010000007">
    <property type="protein sequence ID" value="KAK0738933.1"/>
    <property type="molecule type" value="Genomic_DNA"/>
</dbReference>
<organism evidence="5 6">
    <name type="scientific">Schizothecium vesticola</name>
    <dbReference type="NCBI Taxonomy" id="314040"/>
    <lineage>
        <taxon>Eukaryota</taxon>
        <taxon>Fungi</taxon>
        <taxon>Dikarya</taxon>
        <taxon>Ascomycota</taxon>
        <taxon>Pezizomycotina</taxon>
        <taxon>Sordariomycetes</taxon>
        <taxon>Sordariomycetidae</taxon>
        <taxon>Sordariales</taxon>
        <taxon>Schizotheciaceae</taxon>
        <taxon>Schizothecium</taxon>
    </lineage>
</organism>
<evidence type="ECO:0000256" key="2">
    <source>
        <dbReference type="ARBA" id="ARBA00022801"/>
    </source>
</evidence>
<dbReference type="InterPro" id="IPR027417">
    <property type="entry name" value="P-loop_NTPase"/>
</dbReference>
<accession>A0AA40EIM6</accession>
<dbReference type="InterPro" id="IPR050628">
    <property type="entry name" value="SNF2_RAD54_helicase_TF"/>
</dbReference>
<proteinExistence type="predicted"/>
<keyword evidence="2" id="KW-0378">Hydrolase</keyword>
<keyword evidence="3" id="KW-0067">ATP-binding</keyword>
<dbReference type="SUPFAM" id="SSF52540">
    <property type="entry name" value="P-loop containing nucleoside triphosphate hydrolases"/>
    <property type="match status" value="1"/>
</dbReference>
<sequence>IYYGVNRKSLSATLGSFDLVLTTYDTLRAEWASEDDEGLFQPALWCRVVLDEAHRIREASTKVHQAACALQSTYRWCLTGTPIQNRIDDYGALLKFLCVTLFTAL</sequence>
<dbReference type="GO" id="GO:0005524">
    <property type="term" value="F:ATP binding"/>
    <property type="evidence" value="ECO:0007669"/>
    <property type="project" value="UniProtKB-KW"/>
</dbReference>
<dbReference type="InterPro" id="IPR000330">
    <property type="entry name" value="SNF2_N"/>
</dbReference>
<keyword evidence="6" id="KW-1185">Reference proteome</keyword>
<evidence type="ECO:0000313" key="6">
    <source>
        <dbReference type="Proteomes" id="UP001172155"/>
    </source>
</evidence>
<protein>
    <submittedName>
        <fullName evidence="5">SNF2 family N-terminal domain-containing protein</fullName>
    </submittedName>
</protein>
<evidence type="ECO:0000256" key="1">
    <source>
        <dbReference type="ARBA" id="ARBA00022741"/>
    </source>
</evidence>
<feature type="domain" description="Helicase ATP-binding" evidence="4">
    <location>
        <begin position="1"/>
        <end position="100"/>
    </location>
</feature>
<dbReference type="GO" id="GO:0008094">
    <property type="term" value="F:ATP-dependent activity, acting on DNA"/>
    <property type="evidence" value="ECO:0007669"/>
    <property type="project" value="TreeGrafter"/>
</dbReference>